<proteinExistence type="predicted"/>
<dbReference type="InterPro" id="IPR018197">
    <property type="entry name" value="Glycerate_kinase_RE-like"/>
</dbReference>
<organism evidence="1">
    <name type="scientific">Barrientosiimonas endolithica</name>
    <dbReference type="NCBI Taxonomy" id="1535208"/>
    <lineage>
        <taxon>Bacteria</taxon>
        <taxon>Bacillati</taxon>
        <taxon>Actinomycetota</taxon>
        <taxon>Actinomycetes</taxon>
        <taxon>Micrococcales</taxon>
        <taxon>Dermacoccaceae</taxon>
        <taxon>Barrientosiimonas</taxon>
    </lineage>
</organism>
<dbReference type="InterPro" id="IPR036129">
    <property type="entry name" value="Glycerate_kinase_sf"/>
</dbReference>
<gene>
    <name evidence="1" type="ORF">GCM10025872_37780</name>
</gene>
<dbReference type="EMBL" id="AP027735">
    <property type="protein sequence ID" value="BDZ60121.1"/>
    <property type="molecule type" value="Genomic_DNA"/>
</dbReference>
<evidence type="ECO:0008006" key="2">
    <source>
        <dbReference type="Google" id="ProtNLM"/>
    </source>
</evidence>
<name>A0ABM8HGE5_9MICO</name>
<reference evidence="1" key="1">
    <citation type="journal article" date="2014" name="Int. J. Syst. Evol. Microbiol.">
        <title>Complete genome of a new Firmicutes species belonging to the dominant human colonic microbiota ('Ruminococcus bicirculans') reveals two chromosomes and a selective capacity to utilize plant glucans.</title>
        <authorList>
            <consortium name="NISC Comparative Sequencing Program"/>
            <person name="Wegmann U."/>
            <person name="Louis P."/>
            <person name="Goesmann A."/>
            <person name="Henrissat B."/>
            <person name="Duncan S.H."/>
            <person name="Flint H.J."/>
        </authorList>
    </citation>
    <scope>NUCLEOTIDE SEQUENCE</scope>
    <source>
        <strain evidence="1">NBRC 110608</strain>
    </source>
</reference>
<dbReference type="PANTHER" id="PTHR21599">
    <property type="entry name" value="GLYCERATE KINASE"/>
    <property type="match status" value="1"/>
</dbReference>
<dbReference type="Gene3D" id="3.40.50.10350">
    <property type="entry name" value="Glycerate kinase, domain 1"/>
    <property type="match status" value="1"/>
</dbReference>
<dbReference type="InterPro" id="IPR004381">
    <property type="entry name" value="Glycerate_kinase"/>
</dbReference>
<accession>A0ABM8HGE5</accession>
<sequence>MLELARIDDHLAGADLVITGEGSLDEQSLHGKAPVGVADAAARHGVPVVAVAGRVTVDDDRLRAAGIERAYALTELTDDQEESMTRAGALLETLAARILADRPETETREQDRR</sequence>
<dbReference type="PANTHER" id="PTHR21599:SF0">
    <property type="entry name" value="GLYCERATE KINASE"/>
    <property type="match status" value="1"/>
</dbReference>
<evidence type="ECO:0000313" key="1">
    <source>
        <dbReference type="EMBL" id="BDZ60121.1"/>
    </source>
</evidence>
<protein>
    <recommendedName>
        <fullName evidence="2">Glycerate kinase</fullName>
    </recommendedName>
</protein>
<dbReference type="SUPFAM" id="SSF110738">
    <property type="entry name" value="Glycerate kinase I"/>
    <property type="match status" value="1"/>
</dbReference>
<reference evidence="1" key="2">
    <citation type="submission" date="2023-02" db="EMBL/GenBank/DDBJ databases">
        <authorList>
            <person name="Sun Q."/>
            <person name="Mori K."/>
        </authorList>
    </citation>
    <scope>NUCLEOTIDE SEQUENCE</scope>
    <source>
        <strain evidence="1">NBRC 110608</strain>
    </source>
</reference>
<dbReference type="Pfam" id="PF02595">
    <property type="entry name" value="Gly_kinase"/>
    <property type="match status" value="1"/>
</dbReference>